<feature type="compositionally biased region" description="Basic residues" evidence="10">
    <location>
        <begin position="666"/>
        <end position="693"/>
    </location>
</feature>
<organism evidence="14 15">
    <name type="scientific">Clytia hemisphaerica</name>
    <dbReference type="NCBI Taxonomy" id="252671"/>
    <lineage>
        <taxon>Eukaryota</taxon>
        <taxon>Metazoa</taxon>
        <taxon>Cnidaria</taxon>
        <taxon>Hydrozoa</taxon>
        <taxon>Hydroidolina</taxon>
        <taxon>Leptothecata</taxon>
        <taxon>Obeliida</taxon>
        <taxon>Clytiidae</taxon>
        <taxon>Clytia</taxon>
    </lineage>
</organism>
<evidence type="ECO:0000256" key="10">
    <source>
        <dbReference type="SAM" id="MobiDB-lite"/>
    </source>
</evidence>
<dbReference type="PANTHER" id="PTHR10110:SF98">
    <property type="entry name" value="SODIUM_HYDROGEN EXCHANGER"/>
    <property type="match status" value="1"/>
</dbReference>
<feature type="domain" description="Cation/H+ exchanger transmembrane" evidence="13">
    <location>
        <begin position="60"/>
        <end position="462"/>
    </location>
</feature>
<dbReference type="Gene3D" id="6.10.140.1330">
    <property type="match status" value="1"/>
</dbReference>
<dbReference type="InterPro" id="IPR004709">
    <property type="entry name" value="NaH_exchanger"/>
</dbReference>
<comment type="similarity">
    <text evidence="9">Belongs to the monovalent cation:proton antiporter 1 (CPA1) transporter (TC 2.A.36) family.</text>
</comment>
<keyword evidence="4 11" id="KW-1133">Transmembrane helix</keyword>
<keyword evidence="8 9" id="KW-0739">Sodium transport</keyword>
<evidence type="ECO:0000313" key="14">
    <source>
        <dbReference type="EnsemblMetazoa" id="CLYHEMP003762.1"/>
    </source>
</evidence>
<feature type="transmembrane region" description="Helical" evidence="11">
    <location>
        <begin position="359"/>
        <end position="384"/>
    </location>
</feature>
<accession>A0A7M5UT42</accession>
<evidence type="ECO:0000259" key="13">
    <source>
        <dbReference type="Pfam" id="PF00999"/>
    </source>
</evidence>
<evidence type="ECO:0000256" key="6">
    <source>
        <dbReference type="ARBA" id="ARBA00023065"/>
    </source>
</evidence>
<feature type="region of interest" description="Disordered" evidence="10">
    <location>
        <begin position="661"/>
        <end position="700"/>
    </location>
</feature>
<evidence type="ECO:0000256" key="11">
    <source>
        <dbReference type="SAM" id="Phobius"/>
    </source>
</evidence>
<keyword evidence="9" id="KW-0050">Antiport</keyword>
<feature type="transmembrane region" description="Helical" evidence="11">
    <location>
        <begin position="438"/>
        <end position="458"/>
    </location>
</feature>
<keyword evidence="12" id="KW-0732">Signal</keyword>
<dbReference type="GO" id="GO:0015385">
    <property type="term" value="F:sodium:proton antiporter activity"/>
    <property type="evidence" value="ECO:0007669"/>
    <property type="project" value="InterPro"/>
</dbReference>
<dbReference type="InterPro" id="IPR006153">
    <property type="entry name" value="Cation/H_exchanger_TM"/>
</dbReference>
<feature type="signal peptide" evidence="12">
    <location>
        <begin position="1"/>
        <end position="22"/>
    </location>
</feature>
<feature type="transmembrane region" description="Helical" evidence="11">
    <location>
        <begin position="49"/>
        <end position="69"/>
    </location>
</feature>
<reference evidence="14" key="1">
    <citation type="submission" date="2021-01" db="UniProtKB">
        <authorList>
            <consortium name="EnsemblMetazoa"/>
        </authorList>
    </citation>
    <scope>IDENTIFICATION</scope>
</reference>
<feature type="chain" id="PRO_5029609190" description="Sodium/hydrogen exchanger" evidence="12">
    <location>
        <begin position="23"/>
        <end position="717"/>
    </location>
</feature>
<dbReference type="GO" id="GO:0051453">
    <property type="term" value="P:regulation of intracellular pH"/>
    <property type="evidence" value="ECO:0007669"/>
    <property type="project" value="TreeGrafter"/>
</dbReference>
<proteinExistence type="inferred from homology"/>
<dbReference type="GO" id="GO:0098719">
    <property type="term" value="P:sodium ion import across plasma membrane"/>
    <property type="evidence" value="ECO:0007669"/>
    <property type="project" value="TreeGrafter"/>
</dbReference>
<evidence type="ECO:0000256" key="12">
    <source>
        <dbReference type="SAM" id="SignalP"/>
    </source>
</evidence>
<evidence type="ECO:0000256" key="8">
    <source>
        <dbReference type="ARBA" id="ARBA00023201"/>
    </source>
</evidence>
<feature type="transmembrane region" description="Helical" evidence="11">
    <location>
        <begin position="169"/>
        <end position="195"/>
    </location>
</feature>
<feature type="transmembrane region" description="Helical" evidence="11">
    <location>
        <begin position="396"/>
        <end position="418"/>
    </location>
</feature>
<keyword evidence="5" id="KW-0915">Sodium</keyword>
<keyword evidence="7 11" id="KW-0472">Membrane</keyword>
<dbReference type="Proteomes" id="UP000594262">
    <property type="component" value="Unplaced"/>
</dbReference>
<evidence type="ECO:0000256" key="3">
    <source>
        <dbReference type="ARBA" id="ARBA00022692"/>
    </source>
</evidence>
<keyword evidence="3 9" id="KW-0812">Transmembrane</keyword>
<dbReference type="Pfam" id="PF00999">
    <property type="entry name" value="Na_H_Exchanger"/>
    <property type="match status" value="1"/>
</dbReference>
<feature type="transmembrane region" description="Helical" evidence="11">
    <location>
        <begin position="246"/>
        <end position="267"/>
    </location>
</feature>
<evidence type="ECO:0000256" key="9">
    <source>
        <dbReference type="RuleBase" id="RU003722"/>
    </source>
</evidence>
<evidence type="ECO:0000256" key="5">
    <source>
        <dbReference type="ARBA" id="ARBA00023053"/>
    </source>
</evidence>
<evidence type="ECO:0000313" key="15">
    <source>
        <dbReference type="Proteomes" id="UP000594262"/>
    </source>
</evidence>
<dbReference type="NCBIfam" id="TIGR00840">
    <property type="entry name" value="b_cpa1"/>
    <property type="match status" value="1"/>
</dbReference>
<sequence length="717" mass="80824">MKNVCTTLYIAVILICITKVSAKNGTDSSHEDGHSGGIHIFKFDFGRNVATPFVVCCWVLLASLAKIVFHHYEKLSSTIPESCLLILLGIPIGLILQETELAKGDLFLTSNLFFYFLLPPIILDAGYFMPSQVFYLNIGTILLYAVFGTIFNAFAVGTSLYAVGRTCDFPISLLQALLFGSLISAVDPVAVLAVFEEVHVHEVLYMLVFGESVLNDAASVVLYRTFESLVGGTVDAEQVGLGIASFFVVSLGGTMIGVIFALLTSFITKFTEHVRVIEPVFVFLMSYMAYLCAEIFHFSGIMSILFCGIVMKPYVESNMSRKSHTTIKYFLKLLSSSCDSIIFMFLGASLVQYRHMLNPSFLCFTLLFITVYRAIGVTMLTFVANKCGRLTKVKKVEQFIMSYGGLRGAVAFCLAMLIREDDTPSIDGKPSSSDFKQTIVTTTISVVLFTCFIQGTTIKKLVDILGVKKSFKRDKSMAETVNDRMLGYMVAGIEEIIGVHGHGFWRNLLELFNKKYLRRWLERDPDNPLDDSLLAHQRRIAFKCALEYAHNPSMVFARQNDGETLNNIKKNASVAMQLALRAQEKVSTSECGVLDMNALSDRTIDEESFCSDAFNPRSISSLIPKARKQSKKTYSKRKYTLNSLDEEEAFEDRFRKIHKDTVQHPSVHRSSHKHHHHRKSRRHSKGHRSKGRSKSQTWKRYQNLRKPKKLYWIQTQH</sequence>
<feature type="transmembrane region" description="Helical" evidence="11">
    <location>
        <begin position="78"/>
        <end position="96"/>
    </location>
</feature>
<protein>
    <recommendedName>
        <fullName evidence="9">Sodium/hydrogen exchanger</fullName>
    </recommendedName>
</protein>
<name>A0A7M5UT42_9CNID</name>
<dbReference type="PANTHER" id="PTHR10110">
    <property type="entry name" value="SODIUM/HYDROGEN EXCHANGER"/>
    <property type="match status" value="1"/>
</dbReference>
<feature type="transmembrane region" description="Helical" evidence="11">
    <location>
        <begin position="330"/>
        <end position="353"/>
    </location>
</feature>
<dbReference type="EnsemblMetazoa" id="CLYHEMT003762.1">
    <property type="protein sequence ID" value="CLYHEMP003762.1"/>
    <property type="gene ID" value="CLYHEMG003762"/>
</dbReference>
<evidence type="ECO:0000256" key="2">
    <source>
        <dbReference type="ARBA" id="ARBA00022448"/>
    </source>
</evidence>
<dbReference type="GeneID" id="136797580"/>
<dbReference type="GO" id="GO:0015386">
    <property type="term" value="F:potassium:proton antiporter activity"/>
    <property type="evidence" value="ECO:0007669"/>
    <property type="project" value="TreeGrafter"/>
</dbReference>
<dbReference type="PRINTS" id="PR01084">
    <property type="entry name" value="NAHEXCHNGR"/>
</dbReference>
<comment type="subcellular location">
    <subcellularLocation>
        <location evidence="1">Membrane</location>
        <topology evidence="1">Multi-pass membrane protein</topology>
    </subcellularLocation>
</comment>
<keyword evidence="6 9" id="KW-0406">Ion transport</keyword>
<keyword evidence="15" id="KW-1185">Reference proteome</keyword>
<feature type="transmembrane region" description="Helical" evidence="11">
    <location>
        <begin position="108"/>
        <end position="129"/>
    </location>
</feature>
<evidence type="ECO:0000256" key="4">
    <source>
        <dbReference type="ARBA" id="ARBA00022989"/>
    </source>
</evidence>
<evidence type="ECO:0000256" key="1">
    <source>
        <dbReference type="ARBA" id="ARBA00004141"/>
    </source>
</evidence>
<feature type="transmembrane region" description="Helical" evidence="11">
    <location>
        <begin position="141"/>
        <end position="163"/>
    </location>
</feature>
<evidence type="ECO:0000256" key="7">
    <source>
        <dbReference type="ARBA" id="ARBA00023136"/>
    </source>
</evidence>
<keyword evidence="2 9" id="KW-0813">Transport</keyword>
<dbReference type="GO" id="GO:0005886">
    <property type="term" value="C:plasma membrane"/>
    <property type="evidence" value="ECO:0007669"/>
    <property type="project" value="TreeGrafter"/>
</dbReference>
<dbReference type="AlphaFoldDB" id="A0A7M5UT42"/>
<dbReference type="InterPro" id="IPR018422">
    <property type="entry name" value="Cation/H_exchanger_CPA1"/>
</dbReference>
<dbReference type="RefSeq" id="XP_066910267.1">
    <property type="nucleotide sequence ID" value="XM_067054166.1"/>
</dbReference>
<feature type="transmembrane region" description="Helical" evidence="11">
    <location>
        <begin position="287"/>
        <end position="310"/>
    </location>
</feature>
<dbReference type="OrthoDB" id="196264at2759"/>